<evidence type="ECO:0000256" key="8">
    <source>
        <dbReference type="ARBA" id="ARBA00022737"/>
    </source>
</evidence>
<feature type="binding site" evidence="16">
    <location>
        <position position="300"/>
    </location>
    <ligand>
        <name>Mg(2+)</name>
        <dbReference type="ChEBI" id="CHEBI:18420"/>
        <label>2</label>
    </ligand>
</feature>
<evidence type="ECO:0000256" key="11">
    <source>
        <dbReference type="ARBA" id="ARBA00022842"/>
    </source>
</evidence>
<feature type="binding site" evidence="16">
    <location>
        <position position="215"/>
    </location>
    <ligand>
        <name>ATP</name>
        <dbReference type="ChEBI" id="CHEBI:30616"/>
        <label>1</label>
    </ligand>
</feature>
<dbReference type="PANTHER" id="PTHR11405:SF53">
    <property type="entry name" value="CARBAMOYL-PHOSPHATE SYNTHASE [AMMONIA], MITOCHONDRIAL"/>
    <property type="match status" value="1"/>
</dbReference>
<dbReference type="UniPathway" id="UPA00070">
    <property type="reaction ID" value="UER00115"/>
</dbReference>
<comment type="subunit">
    <text evidence="16">Composed of two chains; the small (or glutamine) chain promotes the hydrolysis of glutamine to ammonia, which is used by the large (or ammonia) chain to synthesize carbamoyl phosphate. Tetramer of heterodimers (alpha,beta)4.</text>
</comment>
<dbReference type="Gene3D" id="3.40.50.20">
    <property type="match status" value="2"/>
</dbReference>
<feature type="binding site" evidence="16">
    <location>
        <position position="779"/>
    </location>
    <ligand>
        <name>ATP</name>
        <dbReference type="ChEBI" id="CHEBI:30616"/>
        <label>2</label>
    </ligand>
</feature>
<evidence type="ECO:0000256" key="5">
    <source>
        <dbReference type="ARBA" id="ARBA00022598"/>
    </source>
</evidence>
<name>A0A553ZXM0_9BACI</name>
<dbReference type="SUPFAM" id="SSF56059">
    <property type="entry name" value="Glutathione synthetase ATP-binding domain-like"/>
    <property type="match status" value="2"/>
</dbReference>
<dbReference type="Gene3D" id="1.10.1030.10">
    <property type="entry name" value="Carbamoyl-phosphate synthetase, large subunit oligomerisation domain"/>
    <property type="match status" value="1"/>
</dbReference>
<feature type="binding site" evidence="16">
    <location>
        <position position="821"/>
    </location>
    <ligand>
        <name>Mg(2+)</name>
        <dbReference type="ChEBI" id="CHEBI:18420"/>
        <label>3</label>
    </ligand>
</feature>
<feature type="binding site" evidence="16">
    <location>
        <position position="243"/>
    </location>
    <ligand>
        <name>ATP</name>
        <dbReference type="ChEBI" id="CHEBI:30616"/>
        <label>1</label>
    </ligand>
</feature>
<evidence type="ECO:0000256" key="9">
    <source>
        <dbReference type="ARBA" id="ARBA00022741"/>
    </source>
</evidence>
<dbReference type="RefSeq" id="WP_143849039.1">
    <property type="nucleotide sequence ID" value="NZ_VLXZ01000007.1"/>
</dbReference>
<comment type="similarity">
    <text evidence="3 16">Belongs to the CarB family.</text>
</comment>
<dbReference type="Pfam" id="PF02787">
    <property type="entry name" value="CPSase_L_D3"/>
    <property type="match status" value="1"/>
</dbReference>
<protein>
    <recommendedName>
        <fullName evidence="16">Carbamoyl phosphate synthase large chain</fullName>
        <ecNumber evidence="16">6.3.4.16</ecNumber>
        <ecNumber evidence="16">6.3.5.5</ecNumber>
    </recommendedName>
    <alternativeName>
        <fullName evidence="16">Carbamoyl phosphate synthetase ammonia chain</fullName>
    </alternativeName>
</protein>
<keyword evidence="12 16" id="KW-0665">Pyrimidine biosynthesis</keyword>
<dbReference type="InterPro" id="IPR036897">
    <property type="entry name" value="CarbamoylP_synth_lsu_oligo_sf"/>
</dbReference>
<comment type="domain">
    <text evidence="16">The large subunit is composed of 2 ATP-grasp domains that are involved in binding the 2 ATP molecules needed for carbamoyl phosphate synthesis. The N-terminal ATP-grasp domain (referred to as the carboxyphosphate synthetic component) catalyzes the ATP-dependent phosphorylation of hydrogencarbonate to carboxyphosphate and the subsequent nucleophilic attack by ammonia to form a carbamate intermediate. The C-terminal ATP-grasp domain (referred to as the carbamoyl phosphate synthetic component) then catalyzes the phosphorylation of carbamate with the second ATP to form the end product carbamoyl phosphate. The reactive and unstable enzyme intermediates are sequentially channeled from one active site to the next through the interior of the protein over a distance of at least 96 A.</text>
</comment>
<evidence type="ECO:0000259" key="17">
    <source>
        <dbReference type="PROSITE" id="PS50975"/>
    </source>
</evidence>
<dbReference type="InterPro" id="IPR058047">
    <property type="entry name" value="CPSase_preATP-grasp"/>
</dbReference>
<dbReference type="InterPro" id="IPR005479">
    <property type="entry name" value="CPAse_ATP-bd"/>
</dbReference>
<feature type="binding site" evidence="16">
    <location>
        <position position="833"/>
    </location>
    <ligand>
        <name>Mg(2+)</name>
        <dbReference type="ChEBI" id="CHEBI:18420"/>
        <label>4</label>
    </ligand>
</feature>
<dbReference type="Gene3D" id="3.30.1490.20">
    <property type="entry name" value="ATP-grasp fold, A domain"/>
    <property type="match status" value="1"/>
</dbReference>
<dbReference type="GO" id="GO:0004088">
    <property type="term" value="F:carbamoyl-phosphate synthase (glutamine-hydrolyzing) activity"/>
    <property type="evidence" value="ECO:0007669"/>
    <property type="project" value="UniProtKB-UniRule"/>
</dbReference>
<evidence type="ECO:0000256" key="15">
    <source>
        <dbReference type="ARBA" id="ARBA00048816"/>
    </source>
</evidence>
<feature type="binding site" evidence="16">
    <location>
        <position position="835"/>
    </location>
    <ligand>
        <name>Mn(2+)</name>
        <dbReference type="ChEBI" id="CHEBI:29035"/>
        <label>4</label>
    </ligand>
</feature>
<evidence type="ECO:0000256" key="10">
    <source>
        <dbReference type="ARBA" id="ARBA00022840"/>
    </source>
</evidence>
<evidence type="ECO:0000256" key="13">
    <source>
        <dbReference type="ARBA" id="ARBA00023211"/>
    </source>
</evidence>
<feature type="binding site" evidence="16">
    <location>
        <position position="300"/>
    </location>
    <ligand>
        <name>Mn(2+)</name>
        <dbReference type="ChEBI" id="CHEBI:29035"/>
        <label>2</label>
    </ligand>
</feature>
<feature type="region of interest" description="Allosteric domain" evidence="16">
    <location>
        <begin position="931"/>
        <end position="1047"/>
    </location>
</feature>
<feature type="binding site" evidence="16">
    <location>
        <position position="821"/>
    </location>
    <ligand>
        <name>ATP</name>
        <dbReference type="ChEBI" id="CHEBI:30616"/>
        <label>2</label>
    </ligand>
</feature>
<dbReference type="InterPro" id="IPR011607">
    <property type="entry name" value="MGS-like_dom"/>
</dbReference>
<feature type="binding site" evidence="16">
    <location>
        <position position="753"/>
    </location>
    <ligand>
        <name>ATP</name>
        <dbReference type="ChEBI" id="CHEBI:30616"/>
        <label>2</label>
    </ligand>
</feature>
<organism evidence="19 20">
    <name type="scientific">Alkalicoccobacillus porphyridii</name>
    <dbReference type="NCBI Taxonomy" id="2597270"/>
    <lineage>
        <taxon>Bacteria</taxon>
        <taxon>Bacillati</taxon>
        <taxon>Bacillota</taxon>
        <taxon>Bacilli</taxon>
        <taxon>Bacillales</taxon>
        <taxon>Bacillaceae</taxon>
        <taxon>Alkalicoccobacillus</taxon>
    </lineage>
</organism>
<dbReference type="GO" id="GO:0006526">
    <property type="term" value="P:L-arginine biosynthetic process"/>
    <property type="evidence" value="ECO:0007669"/>
    <property type="project" value="UniProtKB-UniRule"/>
</dbReference>
<feature type="binding site" evidence="16">
    <location>
        <position position="284"/>
    </location>
    <ligand>
        <name>ATP</name>
        <dbReference type="ChEBI" id="CHEBI:30616"/>
        <label>1</label>
    </ligand>
</feature>
<feature type="domain" description="MGS-like" evidence="18">
    <location>
        <begin position="931"/>
        <end position="1045"/>
    </location>
</feature>
<evidence type="ECO:0000256" key="12">
    <source>
        <dbReference type="ARBA" id="ARBA00022975"/>
    </source>
</evidence>
<dbReference type="NCBIfam" id="TIGR01369">
    <property type="entry name" value="CPSaseII_lrg"/>
    <property type="match status" value="1"/>
</dbReference>
<comment type="cofactor">
    <cofactor evidence="16">
        <name>Mg(2+)</name>
        <dbReference type="ChEBI" id="CHEBI:18420"/>
    </cofactor>
    <cofactor evidence="16">
        <name>Mn(2+)</name>
        <dbReference type="ChEBI" id="CHEBI:29035"/>
    </cofactor>
    <text evidence="16">Binds 4 Mg(2+) or Mn(2+) ions per subunit.</text>
</comment>
<feature type="binding site" evidence="16">
    <location>
        <position position="210"/>
    </location>
    <ligand>
        <name>ATP</name>
        <dbReference type="ChEBI" id="CHEBI:30616"/>
        <label>1</label>
    </ligand>
</feature>
<feature type="binding site" evidence="16">
    <location>
        <position position="833"/>
    </location>
    <ligand>
        <name>Mn(2+)</name>
        <dbReference type="ChEBI" id="CHEBI:29035"/>
        <label>4</label>
    </ligand>
</feature>
<feature type="binding site" evidence="16">
    <location>
        <position position="298"/>
    </location>
    <ligand>
        <name>Mg(2+)</name>
        <dbReference type="ChEBI" id="CHEBI:18420"/>
        <label>1</label>
    </ligand>
</feature>
<dbReference type="PRINTS" id="PR00098">
    <property type="entry name" value="CPSASE"/>
</dbReference>
<comment type="pathway">
    <text evidence="2 16">Amino-acid biosynthesis; L-arginine biosynthesis; carbamoyl phosphate from bicarbonate: step 1/1.</text>
</comment>
<keyword evidence="4 16" id="KW-0055">Arginine biosynthesis</keyword>
<feature type="binding site" evidence="16">
    <location>
        <position position="833"/>
    </location>
    <ligand>
        <name>Mn(2+)</name>
        <dbReference type="ChEBI" id="CHEBI:29035"/>
        <label>3</label>
    </ligand>
</feature>
<dbReference type="SUPFAM" id="SSF52440">
    <property type="entry name" value="PreATP-grasp domain"/>
    <property type="match status" value="2"/>
</dbReference>
<feature type="domain" description="ATP-grasp" evidence="17">
    <location>
        <begin position="133"/>
        <end position="327"/>
    </location>
</feature>
<feature type="binding site" evidence="16">
    <location>
        <position position="208"/>
    </location>
    <ligand>
        <name>ATP</name>
        <dbReference type="ChEBI" id="CHEBI:30616"/>
        <label>1</label>
    </ligand>
</feature>
<dbReference type="AlphaFoldDB" id="A0A553ZXM0"/>
<dbReference type="FunFam" id="3.30.470.20:FF:000001">
    <property type="entry name" value="Carbamoyl-phosphate synthase large chain"/>
    <property type="match status" value="1"/>
</dbReference>
<dbReference type="PROSITE" id="PS51855">
    <property type="entry name" value="MGS"/>
    <property type="match status" value="1"/>
</dbReference>
<dbReference type="GO" id="GO:0005737">
    <property type="term" value="C:cytoplasm"/>
    <property type="evidence" value="ECO:0007669"/>
    <property type="project" value="TreeGrafter"/>
</dbReference>
<feature type="binding site" evidence="16">
    <location>
        <position position="298"/>
    </location>
    <ligand>
        <name>Mg(2+)</name>
        <dbReference type="ChEBI" id="CHEBI:18420"/>
        <label>2</label>
    </ligand>
</feature>
<feature type="binding site" evidence="16">
    <location>
        <position position="169"/>
    </location>
    <ligand>
        <name>ATP</name>
        <dbReference type="ChEBI" id="CHEBI:30616"/>
        <label>1</label>
    </ligand>
</feature>
<feature type="binding site" evidence="16">
    <location>
        <position position="821"/>
    </location>
    <ligand>
        <name>Mn(2+)</name>
        <dbReference type="ChEBI" id="CHEBI:29035"/>
        <label>3</label>
    </ligand>
</feature>
<feature type="binding site" evidence="16">
    <location>
        <position position="176"/>
    </location>
    <ligand>
        <name>ATP</name>
        <dbReference type="ChEBI" id="CHEBI:30616"/>
        <label>1</label>
    </ligand>
</feature>
<feature type="binding site" evidence="16">
    <location>
        <position position="833"/>
    </location>
    <ligand>
        <name>Mg(2+)</name>
        <dbReference type="ChEBI" id="CHEBI:18420"/>
        <label>3</label>
    </ligand>
</feature>
<sequence>MYKKGDLQSVLVIGSGPIVIGQAAEFDYAGTQACMALREEGIRVILANNNPATVMTDEACADVVYFEPLTVASIEAIIKKEKPDGLLATLGGQTGLNLALELHDSGILAANNVDLLGTPIDSIKKGEDRDLFRSLMNELNEPVPESEIVTTANEAIVFAEKVGYPIIVRPAYTLGGAGGGIAKDEGHLLQIVSGGLDLSPINQCLIEKSIAGFKEIEYEVMRDANDTCITVCNMENIDPVGIHTGDSIVVAPSQTLTDVEYQMLRSVSVKIIRALGIVGGCNIQFALDPNSKQYYLIEVNPRVSRSSALASKATGYPIARMAAKLSIGYLLHELKNPVTGHTYASFEPALDYVVVKFPRWPFDKFTQADRLLGTQMKATGEVMAIERHLEAALQKAVRSLELKTQGLKLVSMKSWSTEQLWQVVTQPDDRRFFAMLELLRRGVTKEQLHSATGINSYFLSAYENLTHAEKLIQATSIEAVSKAELLHFKKLGFTDLILAEYWKASEQDVRALRKAHGLSPSYKMVDTCAGEFAASTAYYYSSWDGENEAIPSDNKKVLILGSGPIRIGQGIEFDYCSVHGAYSLRNLGYETIIMNNNPETVSTDYVTADRLYFEPLTVEDVLSVVELEQVEGVVIQLGGQTAISLLEGLEAAGVHVYGTSFDTIDQLEDRGRFYEFMNKVEVPHIPGITAHNESELFQEAKAIGYPVLIRPSYVIGGQGMRICTSEEELAAYLNENETVLYPLLLDAYYPGKELEVDVLTDGEDVYIAGIFEHIEKAGVHSGDSLAVTPPFSLSTQVKETVLNYTKQIAKGMDFKGIFNIQFVYHQEILYVIEINPRASRTVPIFSKVSGVSLIDSTVKLLMGATLSEAGLEAGVAKENSFYTVKAPVFSYQKLSALDPLLEAEMKSTGELISISHSLPEAYHKAFAWAQGQVPALYKQEGSIYLDIHDDYQEVVTPYKQLLSEHGFRLVDTDFDNWLLTKDAIALISLPKPGFKNGKDLRISALANRLTVISELNTLEAMLKGRNADAISVRSLQEWKQSDQVPVS</sequence>
<keyword evidence="10 16" id="KW-0067">ATP-binding</keyword>
<dbReference type="InterPro" id="IPR016185">
    <property type="entry name" value="PreATP-grasp_dom_sf"/>
</dbReference>
<dbReference type="SMART" id="SM01096">
    <property type="entry name" value="CPSase_L_D3"/>
    <property type="match status" value="1"/>
</dbReference>
<comment type="caution">
    <text evidence="16">Lacks conserved residue(s) required for the propagation of feature annotation.</text>
</comment>
<evidence type="ECO:0000256" key="3">
    <source>
        <dbReference type="ARBA" id="ARBA00009799"/>
    </source>
</evidence>
<feature type="binding site" evidence="16">
    <location>
        <position position="833"/>
    </location>
    <ligand>
        <name>ATP</name>
        <dbReference type="ChEBI" id="CHEBI:30616"/>
        <label>2</label>
    </ligand>
</feature>
<feature type="binding site" evidence="16">
    <location>
        <position position="710"/>
    </location>
    <ligand>
        <name>ATP</name>
        <dbReference type="ChEBI" id="CHEBI:30616"/>
        <label>2</label>
    </ligand>
</feature>
<evidence type="ECO:0000256" key="1">
    <source>
        <dbReference type="ARBA" id="ARBA00001936"/>
    </source>
</evidence>
<dbReference type="GO" id="GO:0006541">
    <property type="term" value="P:glutamine metabolic process"/>
    <property type="evidence" value="ECO:0007669"/>
    <property type="project" value="TreeGrafter"/>
</dbReference>
<comment type="cofactor">
    <cofactor evidence="1">
        <name>Mn(2+)</name>
        <dbReference type="ChEBI" id="CHEBI:29035"/>
    </cofactor>
</comment>
<feature type="region of interest" description="Carboxyphosphate synthetic domain" evidence="16">
    <location>
        <begin position="1"/>
        <end position="401"/>
    </location>
</feature>
<evidence type="ECO:0000256" key="7">
    <source>
        <dbReference type="ARBA" id="ARBA00022723"/>
    </source>
</evidence>
<keyword evidence="8 16" id="KW-0677">Repeat</keyword>
<dbReference type="PROSITE" id="PS00867">
    <property type="entry name" value="CPSASE_2"/>
    <property type="match status" value="2"/>
</dbReference>
<dbReference type="FunFam" id="3.40.50.20:FF:000001">
    <property type="entry name" value="Carbamoyl-phosphate synthase large chain"/>
    <property type="match status" value="2"/>
</dbReference>
<dbReference type="HAMAP" id="MF_01210_B">
    <property type="entry name" value="CPSase_L_chain_B"/>
    <property type="match status" value="1"/>
</dbReference>
<dbReference type="NCBIfam" id="NF003671">
    <property type="entry name" value="PRK05294.1"/>
    <property type="match status" value="1"/>
</dbReference>
<keyword evidence="6 16" id="KW-0028">Amino-acid biosynthesis</keyword>
<evidence type="ECO:0000259" key="18">
    <source>
        <dbReference type="PROSITE" id="PS51855"/>
    </source>
</evidence>
<feature type="binding site" evidence="16">
    <location>
        <position position="242"/>
    </location>
    <ligand>
        <name>ATP</name>
        <dbReference type="ChEBI" id="CHEBI:30616"/>
        <label>1</label>
    </ligand>
</feature>
<feature type="binding site" evidence="16">
    <location>
        <position position="298"/>
    </location>
    <ligand>
        <name>Mn(2+)</name>
        <dbReference type="ChEBI" id="CHEBI:29035"/>
        <label>1</label>
    </ligand>
</feature>
<comment type="caution">
    <text evidence="19">The sequence shown here is derived from an EMBL/GenBank/DDBJ whole genome shotgun (WGS) entry which is preliminary data.</text>
</comment>
<comment type="function">
    <text evidence="16">Large subunit of the glutamine-dependent carbamoyl phosphate synthetase (CPSase). CPSase catalyzes the formation of carbamoyl phosphate from the ammonia moiety of glutamine, carbonate, and phosphate donated by ATP, constituting the first step of 2 biosynthetic pathways, one leading to arginine and/or urea and the other to pyrimidine nucleotides. The large subunit (synthetase) binds the substrates ammonia (free or transferred from glutamine from the small subunit), hydrogencarbonate and ATP and carries out an ATP-coupled ligase reaction, activating hydrogencarbonate by forming carboxy phosphate which reacts with ammonia to form carbamoyl phosphate.</text>
</comment>
<feature type="binding site" evidence="16">
    <location>
        <position position="778"/>
    </location>
    <ligand>
        <name>ATP</name>
        <dbReference type="ChEBI" id="CHEBI:30616"/>
        <label>2</label>
    </ligand>
</feature>
<dbReference type="InterPro" id="IPR005483">
    <property type="entry name" value="CPSase_dom"/>
</dbReference>
<keyword evidence="9 16" id="KW-0547">Nucleotide-binding</keyword>
<reference evidence="19 20" key="1">
    <citation type="submission" date="2019-07" db="EMBL/GenBank/DDBJ databases">
        <authorList>
            <person name="Park Y.J."/>
            <person name="Jeong S.E."/>
            <person name="Jung H.S."/>
        </authorList>
    </citation>
    <scope>NUCLEOTIDE SEQUENCE [LARGE SCALE GENOMIC DNA]</scope>
    <source>
        <strain evidence="20">P16(2019)</strain>
    </source>
</reference>
<dbReference type="InterPro" id="IPR011761">
    <property type="entry name" value="ATP-grasp"/>
</dbReference>
<feature type="binding site" evidence="16">
    <location>
        <position position="780"/>
    </location>
    <ligand>
        <name>ATP</name>
        <dbReference type="ChEBI" id="CHEBI:30616"/>
        <label>2</label>
    </ligand>
</feature>
<feature type="binding site" evidence="16">
    <location>
        <position position="747"/>
    </location>
    <ligand>
        <name>ATP</name>
        <dbReference type="ChEBI" id="CHEBI:30616"/>
        <label>2</label>
    </ligand>
</feature>
<feature type="domain" description="ATP-grasp" evidence="17">
    <location>
        <begin position="674"/>
        <end position="862"/>
    </location>
</feature>
<dbReference type="EMBL" id="VLXZ01000007">
    <property type="protein sequence ID" value="TSB46145.1"/>
    <property type="molecule type" value="Genomic_DNA"/>
</dbReference>
<feature type="binding site" evidence="16">
    <location>
        <position position="284"/>
    </location>
    <ligand>
        <name>Mg(2+)</name>
        <dbReference type="ChEBI" id="CHEBI:18420"/>
        <label>1</label>
    </ligand>
</feature>
<keyword evidence="11" id="KW-0460">Magnesium</keyword>
<dbReference type="Proteomes" id="UP000318521">
    <property type="component" value="Unassembled WGS sequence"/>
</dbReference>
<dbReference type="GO" id="GO:0004087">
    <property type="term" value="F:carbamoyl-phosphate synthase (ammonia) activity"/>
    <property type="evidence" value="ECO:0007669"/>
    <property type="project" value="UniProtKB-EC"/>
</dbReference>
<dbReference type="Gene3D" id="3.30.470.20">
    <property type="entry name" value="ATP-grasp fold, B domain"/>
    <property type="match status" value="2"/>
</dbReference>
<keyword evidence="20" id="KW-1185">Reference proteome</keyword>
<feature type="binding site" evidence="16">
    <location>
        <position position="129"/>
    </location>
    <ligand>
        <name>ATP</name>
        <dbReference type="ChEBI" id="CHEBI:30616"/>
        <label>1</label>
    </ligand>
</feature>
<dbReference type="Pfam" id="PF25596">
    <property type="entry name" value="CPSase_L_D1"/>
    <property type="match status" value="2"/>
</dbReference>
<dbReference type="UniPathway" id="UPA00068">
    <property type="reaction ID" value="UER00171"/>
</dbReference>
<dbReference type="GO" id="GO:0044205">
    <property type="term" value="P:'de novo' UMP biosynthetic process"/>
    <property type="evidence" value="ECO:0007669"/>
    <property type="project" value="UniProtKB-UniRule"/>
</dbReference>
<keyword evidence="7" id="KW-0479">Metal-binding</keyword>
<evidence type="ECO:0000313" key="20">
    <source>
        <dbReference type="Proteomes" id="UP000318521"/>
    </source>
</evidence>
<evidence type="ECO:0000256" key="6">
    <source>
        <dbReference type="ARBA" id="ARBA00022605"/>
    </source>
</evidence>
<feature type="binding site" evidence="16">
    <location>
        <position position="175"/>
    </location>
    <ligand>
        <name>ATP</name>
        <dbReference type="ChEBI" id="CHEBI:30616"/>
        <label>1</label>
    </ligand>
</feature>
<evidence type="ECO:0000256" key="14">
    <source>
        <dbReference type="ARBA" id="ARBA00047359"/>
    </source>
</evidence>
<comment type="pathway">
    <text evidence="16">Pyrimidine metabolism; UMP biosynthesis via de novo pathway; (S)-dihydroorotate from bicarbonate: step 1/3.</text>
</comment>
<dbReference type="GO" id="GO:0005524">
    <property type="term" value="F:ATP binding"/>
    <property type="evidence" value="ECO:0007669"/>
    <property type="project" value="UniProtKB-UniRule"/>
</dbReference>
<dbReference type="InterPro" id="IPR006275">
    <property type="entry name" value="CPSase_lsu"/>
</dbReference>
<feature type="binding site" evidence="16">
    <location>
        <position position="781"/>
    </location>
    <ligand>
        <name>ATP</name>
        <dbReference type="ChEBI" id="CHEBI:30616"/>
        <label>2</label>
    </ligand>
</feature>
<keyword evidence="13" id="KW-0464">Manganese</keyword>
<dbReference type="EC" id="6.3.5.5" evidence="16"/>
<gene>
    <name evidence="16" type="primary">carB</name>
    <name evidence="19" type="ORF">FN960_12325</name>
</gene>
<proteinExistence type="inferred from homology"/>
<dbReference type="GO" id="GO:0046872">
    <property type="term" value="F:metal ion binding"/>
    <property type="evidence" value="ECO:0007669"/>
    <property type="project" value="UniProtKB-KW"/>
</dbReference>
<dbReference type="PROSITE" id="PS00866">
    <property type="entry name" value="CPSASE_1"/>
    <property type="match status" value="2"/>
</dbReference>
<dbReference type="OrthoDB" id="9804197at2"/>
<dbReference type="Pfam" id="PF02786">
    <property type="entry name" value="CPSase_L_D2"/>
    <property type="match status" value="2"/>
</dbReference>
<feature type="binding site" evidence="16">
    <location>
        <position position="298"/>
    </location>
    <ligand>
        <name>Mn(2+)</name>
        <dbReference type="ChEBI" id="CHEBI:29035"/>
        <label>2</label>
    </ligand>
</feature>
<evidence type="ECO:0000313" key="19">
    <source>
        <dbReference type="EMBL" id="TSB46145.1"/>
    </source>
</evidence>
<comment type="catalytic activity">
    <reaction evidence="14 16">
        <text>hydrogencarbonate + NH4(+) + 2 ATP = carbamoyl phosphate + 2 ADP + phosphate + 2 H(+)</text>
        <dbReference type="Rhea" id="RHEA:18029"/>
        <dbReference type="ChEBI" id="CHEBI:15378"/>
        <dbReference type="ChEBI" id="CHEBI:17544"/>
        <dbReference type="ChEBI" id="CHEBI:28938"/>
        <dbReference type="ChEBI" id="CHEBI:30616"/>
        <dbReference type="ChEBI" id="CHEBI:43474"/>
        <dbReference type="ChEBI" id="CHEBI:58228"/>
        <dbReference type="ChEBI" id="CHEBI:456216"/>
        <dbReference type="EC" id="6.3.4.16"/>
    </reaction>
</comment>
<evidence type="ECO:0000256" key="2">
    <source>
        <dbReference type="ARBA" id="ARBA00005077"/>
    </source>
</evidence>
<dbReference type="PROSITE" id="PS50975">
    <property type="entry name" value="ATP_GRASP"/>
    <property type="match status" value="2"/>
</dbReference>
<comment type="catalytic activity">
    <reaction evidence="15 16">
        <text>hydrogencarbonate + L-glutamine + 2 ATP + H2O = carbamoyl phosphate + L-glutamate + 2 ADP + phosphate + 2 H(+)</text>
        <dbReference type="Rhea" id="RHEA:18633"/>
        <dbReference type="ChEBI" id="CHEBI:15377"/>
        <dbReference type="ChEBI" id="CHEBI:15378"/>
        <dbReference type="ChEBI" id="CHEBI:17544"/>
        <dbReference type="ChEBI" id="CHEBI:29985"/>
        <dbReference type="ChEBI" id="CHEBI:30616"/>
        <dbReference type="ChEBI" id="CHEBI:43474"/>
        <dbReference type="ChEBI" id="CHEBI:58228"/>
        <dbReference type="ChEBI" id="CHEBI:58359"/>
        <dbReference type="ChEBI" id="CHEBI:456216"/>
        <dbReference type="EC" id="6.3.5.5"/>
    </reaction>
</comment>
<feature type="binding site" evidence="16">
    <location>
        <position position="835"/>
    </location>
    <ligand>
        <name>Mg(2+)</name>
        <dbReference type="ChEBI" id="CHEBI:18420"/>
        <label>4</label>
    </ligand>
</feature>
<dbReference type="InterPro" id="IPR013815">
    <property type="entry name" value="ATP_grasp_subdomain_1"/>
</dbReference>
<evidence type="ECO:0000256" key="16">
    <source>
        <dbReference type="HAMAP-Rule" id="MF_01210"/>
    </source>
</evidence>
<feature type="binding site" evidence="16">
    <location>
        <position position="284"/>
    </location>
    <ligand>
        <name>Mn(2+)</name>
        <dbReference type="ChEBI" id="CHEBI:29035"/>
        <label>1</label>
    </ligand>
</feature>
<feature type="binding site" evidence="16">
    <location>
        <position position="241"/>
    </location>
    <ligand>
        <name>ATP</name>
        <dbReference type="ChEBI" id="CHEBI:30616"/>
        <label>1</label>
    </ligand>
</feature>
<keyword evidence="5 16" id="KW-0436">Ligase</keyword>
<dbReference type="FunFam" id="1.10.1030.10:FF:000002">
    <property type="entry name" value="Carbamoyl-phosphate synthase large chain"/>
    <property type="match status" value="1"/>
</dbReference>
<dbReference type="PANTHER" id="PTHR11405">
    <property type="entry name" value="CARBAMOYLTRANSFERASE FAMILY MEMBER"/>
    <property type="match status" value="1"/>
</dbReference>
<dbReference type="SUPFAM" id="SSF48108">
    <property type="entry name" value="Carbamoyl phosphate synthetase, large subunit connection domain"/>
    <property type="match status" value="1"/>
</dbReference>
<dbReference type="EC" id="6.3.4.16" evidence="16"/>
<accession>A0A553ZXM0</accession>
<dbReference type="InterPro" id="IPR005480">
    <property type="entry name" value="CPSase_lsu_oligo"/>
</dbReference>
<dbReference type="FunFam" id="3.30.470.20:FF:000026">
    <property type="entry name" value="Carbamoyl-phosphate synthase large chain"/>
    <property type="match status" value="1"/>
</dbReference>
<feature type="binding site" evidence="16">
    <location>
        <position position="298"/>
    </location>
    <ligand>
        <name>ATP</name>
        <dbReference type="ChEBI" id="CHEBI:30616"/>
        <label>1</label>
    </ligand>
</feature>
<evidence type="ECO:0000256" key="4">
    <source>
        <dbReference type="ARBA" id="ARBA00022571"/>
    </source>
</evidence>
<dbReference type="NCBIfam" id="NF009455">
    <property type="entry name" value="PRK12815.1"/>
    <property type="match status" value="1"/>
</dbReference>